<dbReference type="Pfam" id="PF08241">
    <property type="entry name" value="Methyltransf_11"/>
    <property type="match status" value="1"/>
</dbReference>
<evidence type="ECO:0000313" key="2">
    <source>
        <dbReference type="EMBL" id="MFC4821728.1"/>
    </source>
</evidence>
<keyword evidence="3" id="KW-1185">Reference proteome</keyword>
<feature type="domain" description="Methyltransferase type 11" evidence="1">
    <location>
        <begin position="56"/>
        <end position="118"/>
    </location>
</feature>
<dbReference type="Gene3D" id="3.40.50.150">
    <property type="entry name" value="Vaccinia Virus protein VP39"/>
    <property type="match status" value="1"/>
</dbReference>
<dbReference type="InterPro" id="IPR013216">
    <property type="entry name" value="Methyltransf_11"/>
</dbReference>
<keyword evidence="2" id="KW-0489">Methyltransferase</keyword>
<name>A0ABV9QYA3_9GAMM</name>
<comment type="caution">
    <text evidence="2">The sequence shown here is derived from an EMBL/GenBank/DDBJ whole genome shotgun (WGS) entry which is preliminary data.</text>
</comment>
<gene>
    <name evidence="2" type="ORF">ACFO6Q_15480</name>
</gene>
<dbReference type="RefSeq" id="WP_380021999.1">
    <property type="nucleotide sequence ID" value="NZ_JBHSHD010000010.1"/>
</dbReference>
<reference evidence="3" key="1">
    <citation type="journal article" date="2019" name="Int. J. Syst. Evol. Microbiol.">
        <title>The Global Catalogue of Microorganisms (GCM) 10K type strain sequencing project: providing services to taxonomists for standard genome sequencing and annotation.</title>
        <authorList>
            <consortium name="The Broad Institute Genomics Platform"/>
            <consortium name="The Broad Institute Genome Sequencing Center for Infectious Disease"/>
            <person name="Wu L."/>
            <person name="Ma J."/>
        </authorList>
    </citation>
    <scope>NUCLEOTIDE SEQUENCE [LARGE SCALE GENOMIC DNA]</scope>
    <source>
        <strain evidence="3">CCUG 30340</strain>
    </source>
</reference>
<sequence length="233" mass="25980">MITGPDSLFALPDVVCLLRDELERASEHAARQPNGHALVLQACAASRDLEVRTRHLHAVRVHAEGDRLAGDAVCAPDALPWEDEAFRLIVVQHVADVLPSEGLIDELARLLAPGGVLLWFGFNPWSPWLAWLHWQARRGLPLPHPSQADFARRRLLRRQLAPVSVDYLGACWPQRGTASALHDLRLLMPLRGAYLLTASKQRAVLTPLRPRLVRQRERVAIRPLASPSHRACA</sequence>
<organism evidence="2 3">
    <name type="scientific">Dokdonella ginsengisoli</name>
    <dbReference type="NCBI Taxonomy" id="363846"/>
    <lineage>
        <taxon>Bacteria</taxon>
        <taxon>Pseudomonadati</taxon>
        <taxon>Pseudomonadota</taxon>
        <taxon>Gammaproteobacteria</taxon>
        <taxon>Lysobacterales</taxon>
        <taxon>Rhodanobacteraceae</taxon>
        <taxon>Dokdonella</taxon>
    </lineage>
</organism>
<accession>A0ABV9QYA3</accession>
<dbReference type="EMBL" id="JBHSHD010000010">
    <property type="protein sequence ID" value="MFC4821728.1"/>
    <property type="molecule type" value="Genomic_DNA"/>
</dbReference>
<dbReference type="InterPro" id="IPR029063">
    <property type="entry name" value="SAM-dependent_MTases_sf"/>
</dbReference>
<evidence type="ECO:0000313" key="3">
    <source>
        <dbReference type="Proteomes" id="UP001595886"/>
    </source>
</evidence>
<proteinExistence type="predicted"/>
<protein>
    <submittedName>
        <fullName evidence="2">Methyltransferase domain-containing protein</fullName>
    </submittedName>
</protein>
<dbReference type="GO" id="GO:0008168">
    <property type="term" value="F:methyltransferase activity"/>
    <property type="evidence" value="ECO:0007669"/>
    <property type="project" value="UniProtKB-KW"/>
</dbReference>
<keyword evidence="2" id="KW-0808">Transferase</keyword>
<evidence type="ECO:0000259" key="1">
    <source>
        <dbReference type="Pfam" id="PF08241"/>
    </source>
</evidence>
<dbReference type="GO" id="GO:0032259">
    <property type="term" value="P:methylation"/>
    <property type="evidence" value="ECO:0007669"/>
    <property type="project" value="UniProtKB-KW"/>
</dbReference>
<dbReference type="Proteomes" id="UP001595886">
    <property type="component" value="Unassembled WGS sequence"/>
</dbReference>
<dbReference type="SUPFAM" id="SSF53335">
    <property type="entry name" value="S-adenosyl-L-methionine-dependent methyltransferases"/>
    <property type="match status" value="1"/>
</dbReference>